<keyword evidence="1" id="KW-0732">Signal</keyword>
<evidence type="ECO:0000313" key="3">
    <source>
        <dbReference type="EMBL" id="OBZ93091.1"/>
    </source>
</evidence>
<accession>A0A1C7NVQ5</accession>
<comment type="caution">
    <text evidence="3">The sequence shown here is derived from an EMBL/GenBank/DDBJ whole genome shotgun (WGS) entry which is preliminary data.</text>
</comment>
<dbReference type="PANTHER" id="PTHR30535:SF34">
    <property type="entry name" value="MOLYBDATE-BINDING PROTEIN MOLA"/>
    <property type="match status" value="1"/>
</dbReference>
<dbReference type="Proteomes" id="UP000093111">
    <property type="component" value="Unassembled WGS sequence"/>
</dbReference>
<dbReference type="RefSeq" id="WP_068957213.1">
    <property type="nucleotide sequence ID" value="NZ_LGLV01000016.1"/>
</dbReference>
<feature type="chain" id="PRO_5008889946" evidence="1">
    <location>
        <begin position="22"/>
        <end position="368"/>
    </location>
</feature>
<dbReference type="Pfam" id="PF01497">
    <property type="entry name" value="Peripla_BP_2"/>
    <property type="match status" value="1"/>
</dbReference>
<feature type="domain" description="Fe/B12 periplasmic-binding" evidence="2">
    <location>
        <begin position="44"/>
        <end position="341"/>
    </location>
</feature>
<name>A0A1C7NVQ5_9HYPH</name>
<dbReference type="STRING" id="1612624.ADU59_23710"/>
<dbReference type="PANTHER" id="PTHR30535">
    <property type="entry name" value="VITAMIN B12-BINDING PROTEIN"/>
    <property type="match status" value="1"/>
</dbReference>
<dbReference type="PROSITE" id="PS50983">
    <property type="entry name" value="FE_B12_PBP"/>
    <property type="match status" value="1"/>
</dbReference>
<evidence type="ECO:0000259" key="2">
    <source>
        <dbReference type="PROSITE" id="PS50983"/>
    </source>
</evidence>
<dbReference type="InterPro" id="IPR050902">
    <property type="entry name" value="ABC_Transporter_SBP"/>
</dbReference>
<evidence type="ECO:0000313" key="4">
    <source>
        <dbReference type="Proteomes" id="UP000093111"/>
    </source>
</evidence>
<evidence type="ECO:0000256" key="1">
    <source>
        <dbReference type="SAM" id="SignalP"/>
    </source>
</evidence>
<dbReference type="SUPFAM" id="SSF53807">
    <property type="entry name" value="Helical backbone' metal receptor"/>
    <property type="match status" value="1"/>
</dbReference>
<proteinExistence type="predicted"/>
<sequence>MKRLFLLTLGLLLAFAPIVNAQDRWPMTLTDSVGRQVTIKAKPKAILLGSGFNLVALSLIHPDPVSLLAGWSGDMKGDNPEIYQDFVTKFPKLADVPIIGNGTGDGLSFETILSLKADLAILANWQADTELGKRAIDYLETIGVPVFVVDFNSDPLKNTPDNMRLLGRILEREEQANAFATFYEDHLKRITDRVAANPEPGPTVVMDAFPNPDRCCYAYGTGGLGEFIGITGSRNIADKNLPRQGGMVSSEYLISADPEVYIATASPGGTYSVFSVGPGVPAEEARRTLGEAVKNPVLANLSGVQKGRVHGLWNFFNAVPLNILAAEAFAHWLRPELFADVDPDASLAEINERFAAVPFRGSYWISLK</sequence>
<dbReference type="PATRIC" id="fig|1612624.7.peg.2432"/>
<dbReference type="EMBL" id="LGLV01000016">
    <property type="protein sequence ID" value="OBZ93091.1"/>
    <property type="molecule type" value="Genomic_DNA"/>
</dbReference>
<gene>
    <name evidence="3" type="ORF">ADU59_23710</name>
</gene>
<reference evidence="3 4" key="1">
    <citation type="journal article" date="2016" name="Syst. Appl. Microbiol.">
        <title>Pararhizobium polonicum sp. nov. isolated from tumors on stone fruit rootstocks.</title>
        <authorList>
            <person name="Pulawska J."/>
            <person name="Kuzmanovic N."/>
            <person name="Willems A."/>
            <person name="Pothier J.F."/>
        </authorList>
    </citation>
    <scope>NUCLEOTIDE SEQUENCE [LARGE SCALE GENOMIC DNA]</scope>
    <source>
        <strain evidence="3 4">F5.1</strain>
    </source>
</reference>
<protein>
    <submittedName>
        <fullName evidence="3">Ferrichrome transporter</fullName>
    </submittedName>
</protein>
<dbReference type="NCBIfam" id="NF010649">
    <property type="entry name" value="PRK14048.1"/>
    <property type="match status" value="1"/>
</dbReference>
<dbReference type="InterPro" id="IPR002491">
    <property type="entry name" value="ABC_transptr_periplasmic_BD"/>
</dbReference>
<dbReference type="AlphaFoldDB" id="A0A1C7NVQ5"/>
<feature type="signal peptide" evidence="1">
    <location>
        <begin position="1"/>
        <end position="21"/>
    </location>
</feature>
<keyword evidence="4" id="KW-1185">Reference proteome</keyword>
<dbReference type="OrthoDB" id="9775594at2"/>
<dbReference type="Gene3D" id="3.40.50.1980">
    <property type="entry name" value="Nitrogenase molybdenum iron protein domain"/>
    <property type="match status" value="2"/>
</dbReference>
<organism evidence="3 4">
    <name type="scientific">Pararhizobium polonicum</name>
    <dbReference type="NCBI Taxonomy" id="1612624"/>
    <lineage>
        <taxon>Bacteria</taxon>
        <taxon>Pseudomonadati</taxon>
        <taxon>Pseudomonadota</taxon>
        <taxon>Alphaproteobacteria</taxon>
        <taxon>Hyphomicrobiales</taxon>
        <taxon>Rhizobiaceae</taxon>
        <taxon>Rhizobium/Agrobacterium group</taxon>
        <taxon>Pararhizobium</taxon>
    </lineage>
</organism>